<organism evidence="8 9">
    <name type="scientific">Asanoa iriomotensis</name>
    <dbReference type="NCBI Taxonomy" id="234613"/>
    <lineage>
        <taxon>Bacteria</taxon>
        <taxon>Bacillati</taxon>
        <taxon>Actinomycetota</taxon>
        <taxon>Actinomycetes</taxon>
        <taxon>Micromonosporales</taxon>
        <taxon>Micromonosporaceae</taxon>
        <taxon>Asanoa</taxon>
    </lineage>
</organism>
<dbReference type="PANTHER" id="PTHR45724">
    <property type="entry name" value="AQUAPORIN NIP2-1"/>
    <property type="match status" value="1"/>
</dbReference>
<feature type="transmembrane region" description="Helical" evidence="7">
    <location>
        <begin position="45"/>
        <end position="68"/>
    </location>
</feature>
<evidence type="ECO:0000313" key="8">
    <source>
        <dbReference type="EMBL" id="GIF60604.1"/>
    </source>
</evidence>
<evidence type="ECO:0000256" key="1">
    <source>
        <dbReference type="ARBA" id="ARBA00004141"/>
    </source>
</evidence>
<dbReference type="PANTHER" id="PTHR45724:SF13">
    <property type="entry name" value="AQUAPORIN NIP1-1-RELATED"/>
    <property type="match status" value="1"/>
</dbReference>
<name>A0ABQ4CCW2_9ACTN</name>
<dbReference type="PRINTS" id="PR00783">
    <property type="entry name" value="MINTRINSICP"/>
</dbReference>
<evidence type="ECO:0000256" key="3">
    <source>
        <dbReference type="ARBA" id="ARBA00022692"/>
    </source>
</evidence>
<dbReference type="RefSeq" id="WP_203707418.1">
    <property type="nucleotide sequence ID" value="NZ_BAAALU010000007.1"/>
</dbReference>
<feature type="transmembrane region" description="Helical" evidence="7">
    <location>
        <begin position="228"/>
        <end position="249"/>
    </location>
</feature>
<dbReference type="Gene3D" id="1.20.1080.10">
    <property type="entry name" value="Glycerol uptake facilitator protein"/>
    <property type="match status" value="1"/>
</dbReference>
<dbReference type="Pfam" id="PF00230">
    <property type="entry name" value="MIP"/>
    <property type="match status" value="1"/>
</dbReference>
<dbReference type="Proteomes" id="UP000624325">
    <property type="component" value="Unassembled WGS sequence"/>
</dbReference>
<evidence type="ECO:0000313" key="9">
    <source>
        <dbReference type="Proteomes" id="UP000624325"/>
    </source>
</evidence>
<dbReference type="InterPro" id="IPR023271">
    <property type="entry name" value="Aquaporin-like"/>
</dbReference>
<comment type="caution">
    <text evidence="8">The sequence shown here is derived from an EMBL/GenBank/DDBJ whole genome shotgun (WGS) entry which is preliminary data.</text>
</comment>
<evidence type="ECO:0000256" key="7">
    <source>
        <dbReference type="SAM" id="Phobius"/>
    </source>
</evidence>
<feature type="transmembrane region" description="Helical" evidence="7">
    <location>
        <begin position="120"/>
        <end position="142"/>
    </location>
</feature>
<feature type="transmembrane region" description="Helical" evidence="7">
    <location>
        <begin position="154"/>
        <end position="175"/>
    </location>
</feature>
<keyword evidence="3 6" id="KW-0812">Transmembrane</keyword>
<keyword evidence="5 7" id="KW-0472">Membrane</keyword>
<keyword evidence="2 6" id="KW-0813">Transport</keyword>
<feature type="transmembrane region" description="Helical" evidence="7">
    <location>
        <begin position="80"/>
        <end position="108"/>
    </location>
</feature>
<feature type="transmembrane region" description="Helical" evidence="7">
    <location>
        <begin position="187"/>
        <end position="208"/>
    </location>
</feature>
<gene>
    <name evidence="8" type="ORF">Air01nite_66990</name>
</gene>
<keyword evidence="9" id="KW-1185">Reference proteome</keyword>
<dbReference type="InterPro" id="IPR000425">
    <property type="entry name" value="MIP"/>
</dbReference>
<protein>
    <submittedName>
        <fullName evidence="8">Major intrinsic protein</fullName>
    </submittedName>
</protein>
<dbReference type="PROSITE" id="PS00221">
    <property type="entry name" value="MIP"/>
    <property type="match status" value="1"/>
</dbReference>
<keyword evidence="4 7" id="KW-1133">Transmembrane helix</keyword>
<reference evidence="8 9" key="1">
    <citation type="submission" date="2021-01" db="EMBL/GenBank/DDBJ databases">
        <title>Whole genome shotgun sequence of Asanoa iriomotensis NBRC 100142.</title>
        <authorList>
            <person name="Komaki H."/>
            <person name="Tamura T."/>
        </authorList>
    </citation>
    <scope>NUCLEOTIDE SEQUENCE [LARGE SCALE GENOMIC DNA]</scope>
    <source>
        <strain evidence="8 9">NBRC 100142</strain>
    </source>
</reference>
<dbReference type="SUPFAM" id="SSF81338">
    <property type="entry name" value="Aquaporin-like"/>
    <property type="match status" value="1"/>
</dbReference>
<comment type="similarity">
    <text evidence="6">Belongs to the MIP/aquaporin (TC 1.A.8) family.</text>
</comment>
<evidence type="ECO:0000256" key="4">
    <source>
        <dbReference type="ARBA" id="ARBA00022989"/>
    </source>
</evidence>
<dbReference type="InterPro" id="IPR022357">
    <property type="entry name" value="MIP_CS"/>
</dbReference>
<evidence type="ECO:0000256" key="2">
    <source>
        <dbReference type="ARBA" id="ARBA00022448"/>
    </source>
</evidence>
<proteinExistence type="inferred from homology"/>
<dbReference type="EMBL" id="BONC01000071">
    <property type="protein sequence ID" value="GIF60604.1"/>
    <property type="molecule type" value="Genomic_DNA"/>
</dbReference>
<evidence type="ECO:0000256" key="5">
    <source>
        <dbReference type="ARBA" id="ARBA00023136"/>
    </source>
</evidence>
<sequence length="273" mass="28385">MAERDPSTTGEPVMAWLARRAERQHRTAAEFDDPRLEYRRLFSEVWGTFLLVLVAAGAGVIGATVFGTQLTLATKALAPGVMVLAIIFFMGTISGAHLNPAVTLAFAVRRNFPWVRVPGYIIAQLTGAILASLVLQWMYGGIINGATLPTPQVGTWVAVATELLLTAGLVSVILGTASGARNIGPNAALAVGGYIGLVSVWAAPVTGASMNPARSFGPMLVAGDLSHYWIYVVGPLLGALAAVTFEWILRGRATSAGTAAATGLLGDADTAAL</sequence>
<evidence type="ECO:0000256" key="6">
    <source>
        <dbReference type="RuleBase" id="RU000477"/>
    </source>
</evidence>
<dbReference type="InterPro" id="IPR034294">
    <property type="entry name" value="Aquaporin_transptr"/>
</dbReference>
<comment type="subcellular location">
    <subcellularLocation>
        <location evidence="1">Membrane</location>
        <topology evidence="1">Multi-pass membrane protein</topology>
    </subcellularLocation>
</comment>
<accession>A0ABQ4CCW2</accession>